<reference evidence="2 3" key="1">
    <citation type="journal article" date="2019" name="Commun. Biol.">
        <title>The bagworm genome reveals a unique fibroin gene that provides high tensile strength.</title>
        <authorList>
            <person name="Kono N."/>
            <person name="Nakamura H."/>
            <person name="Ohtoshi R."/>
            <person name="Tomita M."/>
            <person name="Numata K."/>
            <person name="Arakawa K."/>
        </authorList>
    </citation>
    <scope>NUCLEOTIDE SEQUENCE [LARGE SCALE GENOMIC DNA]</scope>
</reference>
<name>A0A4C1T4P9_EUMVA</name>
<dbReference type="EMBL" id="BGZK01000035">
    <property type="protein sequence ID" value="GBP09392.1"/>
    <property type="molecule type" value="Genomic_DNA"/>
</dbReference>
<feature type="region of interest" description="Disordered" evidence="1">
    <location>
        <begin position="1"/>
        <end position="20"/>
    </location>
</feature>
<sequence>MPQGRDFASEVETATTSTASERQSIWIWERQSTLDAINLLVDTAKEAIARTRWKSGSNKYCLVATLDIKNVFNSANCDYIMQALQKKNIPGCLRKIMASYFSDRVQKSD</sequence>
<protein>
    <recommendedName>
        <fullName evidence="4">Reverse transcriptase domain-containing protein</fullName>
    </recommendedName>
</protein>
<evidence type="ECO:0000313" key="3">
    <source>
        <dbReference type="Proteomes" id="UP000299102"/>
    </source>
</evidence>
<dbReference type="AlphaFoldDB" id="A0A4C1T4P9"/>
<dbReference type="Proteomes" id="UP000299102">
    <property type="component" value="Unassembled WGS sequence"/>
</dbReference>
<dbReference type="OrthoDB" id="415822at2759"/>
<keyword evidence="3" id="KW-1185">Reference proteome</keyword>
<evidence type="ECO:0008006" key="4">
    <source>
        <dbReference type="Google" id="ProtNLM"/>
    </source>
</evidence>
<feature type="compositionally biased region" description="Low complexity" evidence="1">
    <location>
        <begin position="10"/>
        <end position="20"/>
    </location>
</feature>
<evidence type="ECO:0000256" key="1">
    <source>
        <dbReference type="SAM" id="MobiDB-lite"/>
    </source>
</evidence>
<gene>
    <name evidence="2" type="ORF">EVAR_5816_1</name>
</gene>
<proteinExistence type="predicted"/>
<comment type="caution">
    <text evidence="2">The sequence shown here is derived from an EMBL/GenBank/DDBJ whole genome shotgun (WGS) entry which is preliminary data.</text>
</comment>
<accession>A0A4C1T4P9</accession>
<organism evidence="2 3">
    <name type="scientific">Eumeta variegata</name>
    <name type="common">Bagworm moth</name>
    <name type="synonym">Eumeta japonica</name>
    <dbReference type="NCBI Taxonomy" id="151549"/>
    <lineage>
        <taxon>Eukaryota</taxon>
        <taxon>Metazoa</taxon>
        <taxon>Ecdysozoa</taxon>
        <taxon>Arthropoda</taxon>
        <taxon>Hexapoda</taxon>
        <taxon>Insecta</taxon>
        <taxon>Pterygota</taxon>
        <taxon>Neoptera</taxon>
        <taxon>Endopterygota</taxon>
        <taxon>Lepidoptera</taxon>
        <taxon>Glossata</taxon>
        <taxon>Ditrysia</taxon>
        <taxon>Tineoidea</taxon>
        <taxon>Psychidae</taxon>
        <taxon>Oiketicinae</taxon>
        <taxon>Eumeta</taxon>
    </lineage>
</organism>
<evidence type="ECO:0000313" key="2">
    <source>
        <dbReference type="EMBL" id="GBP09392.1"/>
    </source>
</evidence>